<dbReference type="InterPro" id="IPR007695">
    <property type="entry name" value="DNA_mismatch_repair_MutS-lik_N"/>
</dbReference>
<dbReference type="InterPro" id="IPR036678">
    <property type="entry name" value="MutS_con_dom_sf"/>
</dbReference>
<dbReference type="Ensembl" id="ENSXETT00000071685">
    <property type="protein sequence ID" value="ENSXETP00000085263"/>
    <property type="gene ID" value="ENSXETG00000022941"/>
</dbReference>
<keyword evidence="7" id="KW-0234">DNA repair</keyword>
<dbReference type="PANTHER" id="PTHR11361">
    <property type="entry name" value="DNA MISMATCH REPAIR PROTEIN MUTS FAMILY MEMBER"/>
    <property type="match status" value="1"/>
</dbReference>
<dbReference type="GO" id="GO:0006298">
    <property type="term" value="P:mismatch repair"/>
    <property type="evidence" value="ECO:0000318"/>
    <property type="project" value="GO_Central"/>
</dbReference>
<dbReference type="GO" id="GO:0016447">
    <property type="term" value="P:somatic recombination of immunoglobulin gene segments"/>
    <property type="evidence" value="ECO:0000318"/>
    <property type="project" value="GO_Central"/>
</dbReference>
<dbReference type="Gene3D" id="1.10.1420.10">
    <property type="match status" value="2"/>
</dbReference>
<comment type="similarity">
    <text evidence="1">Belongs to the DNA mismatch repair MutS family. MSH3 subfamily.</text>
</comment>
<evidence type="ECO:0000313" key="13">
    <source>
        <dbReference type="RefSeq" id="XP_002942407.2"/>
    </source>
</evidence>
<evidence type="ECO:0000256" key="2">
    <source>
        <dbReference type="ARBA" id="ARBA00022151"/>
    </source>
</evidence>
<evidence type="ECO:0000313" key="11">
    <source>
        <dbReference type="Ensembl" id="ENSXETP00000085263"/>
    </source>
</evidence>
<dbReference type="GO" id="GO:0003690">
    <property type="term" value="F:double-stranded DNA binding"/>
    <property type="evidence" value="ECO:0000318"/>
    <property type="project" value="GO_Central"/>
</dbReference>
<keyword evidence="6" id="KW-0238">DNA-binding</keyword>
<dbReference type="Xenbase" id="XB-GENE-1014070">
    <property type="gene designation" value="msh3"/>
</dbReference>
<dbReference type="InterPro" id="IPR036187">
    <property type="entry name" value="DNA_mismatch_repair_MutS_sf"/>
</dbReference>
<dbReference type="GO" id="GO:0030983">
    <property type="term" value="F:mismatched DNA binding"/>
    <property type="evidence" value="ECO:0007669"/>
    <property type="project" value="InterPro"/>
</dbReference>
<dbReference type="Gene3D" id="3.40.1170.10">
    <property type="entry name" value="DNA repair protein MutS, domain I"/>
    <property type="match status" value="1"/>
</dbReference>
<dbReference type="InterPro" id="IPR045076">
    <property type="entry name" value="MutS"/>
</dbReference>
<dbReference type="Pfam" id="PF01624">
    <property type="entry name" value="MutS_I"/>
    <property type="match status" value="1"/>
</dbReference>
<dbReference type="GO" id="GO:0140664">
    <property type="term" value="F:ATP-dependent DNA damage sensor activity"/>
    <property type="evidence" value="ECO:0007669"/>
    <property type="project" value="InterPro"/>
</dbReference>
<feature type="compositionally biased region" description="Basic and acidic residues" evidence="9">
    <location>
        <begin position="47"/>
        <end position="67"/>
    </location>
</feature>
<dbReference type="GeneTree" id="ENSGT00550000074949"/>
<evidence type="ECO:0000256" key="1">
    <source>
        <dbReference type="ARBA" id="ARBA00007094"/>
    </source>
</evidence>
<dbReference type="Proteomes" id="UP000008143">
    <property type="component" value="Chromosome 1"/>
</dbReference>
<feature type="compositionally biased region" description="Polar residues" evidence="9">
    <location>
        <begin position="138"/>
        <end position="162"/>
    </location>
</feature>
<dbReference type="InterPro" id="IPR000432">
    <property type="entry name" value="DNA_mismatch_repair_MutS_C"/>
</dbReference>
<dbReference type="Gene3D" id="3.40.50.300">
    <property type="entry name" value="P-loop containing nucleotide triphosphate hydrolases"/>
    <property type="match status" value="1"/>
</dbReference>
<gene>
    <name evidence="11 13 14" type="primary">msh3</name>
</gene>
<proteinExistence type="inferred from homology"/>
<evidence type="ECO:0000256" key="6">
    <source>
        <dbReference type="ARBA" id="ARBA00023125"/>
    </source>
</evidence>
<evidence type="ECO:0000256" key="7">
    <source>
        <dbReference type="ARBA" id="ARBA00023204"/>
    </source>
</evidence>
<dbReference type="InterPro" id="IPR016151">
    <property type="entry name" value="DNA_mismatch_repair_MutS_N"/>
</dbReference>
<reference evidence="13" key="3">
    <citation type="submission" date="2025-04" db="UniProtKB">
        <authorList>
            <consortium name="RefSeq"/>
        </authorList>
    </citation>
    <scope>IDENTIFICATION</scope>
    <source>
        <strain evidence="13">Nigerian</strain>
        <tissue evidence="13">Liver and blood</tissue>
    </source>
</reference>
<dbReference type="SUPFAM" id="SSF52540">
    <property type="entry name" value="P-loop containing nucleoside triphosphate hydrolases"/>
    <property type="match status" value="1"/>
</dbReference>
<dbReference type="PIRSF" id="PIRSF037677">
    <property type="entry name" value="DNA_mis_repair_Msh6"/>
    <property type="match status" value="1"/>
</dbReference>
<dbReference type="OrthoDB" id="121051at2759"/>
<evidence type="ECO:0000256" key="8">
    <source>
        <dbReference type="ARBA" id="ARBA00073774"/>
    </source>
</evidence>
<dbReference type="SUPFAM" id="SSF53150">
    <property type="entry name" value="DNA repair protein MutS, domain II"/>
    <property type="match status" value="1"/>
</dbReference>
<keyword evidence="3" id="KW-0547">Nucleotide-binding</keyword>
<evidence type="ECO:0000256" key="5">
    <source>
        <dbReference type="ARBA" id="ARBA00022840"/>
    </source>
</evidence>
<feature type="domain" description="DNA mismatch repair proteins mutS family" evidence="10">
    <location>
        <begin position="920"/>
        <end position="936"/>
    </location>
</feature>
<dbReference type="SMART" id="SM00533">
    <property type="entry name" value="MUTSd"/>
    <property type="match status" value="1"/>
</dbReference>
<evidence type="ECO:0000313" key="12">
    <source>
        <dbReference type="Proteomes" id="UP000008143"/>
    </source>
</evidence>
<dbReference type="InterPro" id="IPR007860">
    <property type="entry name" value="DNA_mmatch_repair_MutS_con_dom"/>
</dbReference>
<dbReference type="GeneID" id="100486354"/>
<organism evidence="11">
    <name type="scientific">Xenopus tropicalis</name>
    <name type="common">Western clawed frog</name>
    <name type="synonym">Silurana tropicalis</name>
    <dbReference type="NCBI Taxonomy" id="8364"/>
    <lineage>
        <taxon>Eukaryota</taxon>
        <taxon>Metazoa</taxon>
        <taxon>Chordata</taxon>
        <taxon>Craniata</taxon>
        <taxon>Vertebrata</taxon>
        <taxon>Euteleostomi</taxon>
        <taxon>Amphibia</taxon>
        <taxon>Batrachia</taxon>
        <taxon>Anura</taxon>
        <taxon>Pipoidea</taxon>
        <taxon>Pipidae</taxon>
        <taxon>Xenopodinae</taxon>
        <taxon>Xenopus</taxon>
        <taxon>Silurana</taxon>
    </lineage>
</organism>
<reference evidence="11" key="1">
    <citation type="journal article" date="2010" name="Science">
        <title>The genome of the Western clawed frog Xenopus tropicalis.</title>
        <authorList>
            <person name="Hellsten U."/>
            <person name="Harland R.M."/>
            <person name="Gilchrist M.J."/>
            <person name="Hendrix D."/>
            <person name="Jurka J."/>
            <person name="Kapitonov V."/>
            <person name="Ovcharenko I."/>
            <person name="Putnam N.H."/>
            <person name="Shu S."/>
            <person name="Taher L."/>
            <person name="Blitz I.L."/>
            <person name="Blumberg B."/>
            <person name="Dichmann D.S."/>
            <person name="Dubchak I."/>
            <person name="Amaya E."/>
            <person name="Detter J.C."/>
            <person name="Fletcher R."/>
            <person name="Gerhard D.S."/>
            <person name="Goodstein D."/>
            <person name="Graves T."/>
            <person name="Grigoriev I.V."/>
            <person name="Grimwood J."/>
            <person name="Kawashima T."/>
            <person name="Lindquist E."/>
            <person name="Lucas S.M."/>
            <person name="Mead P.E."/>
            <person name="Mitros T."/>
            <person name="Ogino H."/>
            <person name="Ohta Y."/>
            <person name="Poliakov A.V."/>
            <person name="Pollet N."/>
            <person name="Robert J."/>
            <person name="Salamov A."/>
            <person name="Sater A.K."/>
            <person name="Schmutz J."/>
            <person name="Terry A."/>
            <person name="Vize P.D."/>
            <person name="Warren W.C."/>
            <person name="Wells D."/>
            <person name="Wills A."/>
            <person name="Wilson R.K."/>
            <person name="Zimmerman L.B."/>
            <person name="Zorn A.M."/>
            <person name="Grainger R."/>
            <person name="Grammer T."/>
            <person name="Khokha M.K."/>
            <person name="Richardson P.M."/>
            <person name="Rokhsar D.S."/>
        </authorList>
    </citation>
    <scope>NUCLEOTIDE SEQUENCE [LARGE SCALE GENOMIC DNA]</scope>
    <source>
        <strain evidence="11">Nigerian</strain>
    </source>
</reference>
<dbReference type="FunFam" id="3.40.1170.10:FF:000004">
    <property type="entry name" value="DNA mismatch repair protein"/>
    <property type="match status" value="1"/>
</dbReference>
<evidence type="ECO:0000256" key="3">
    <source>
        <dbReference type="ARBA" id="ARBA00022741"/>
    </source>
</evidence>
<feature type="compositionally biased region" description="Polar residues" evidence="9">
    <location>
        <begin position="7"/>
        <end position="18"/>
    </location>
</feature>
<dbReference type="InterPro" id="IPR017261">
    <property type="entry name" value="DNA_mismatch_repair_MutS/MSH"/>
</dbReference>
<keyword evidence="5" id="KW-0067">ATP-binding</keyword>
<dbReference type="SUPFAM" id="SSF48334">
    <property type="entry name" value="DNA repair protein MutS, domain III"/>
    <property type="match status" value="1"/>
</dbReference>
<dbReference type="RefSeq" id="XP_002942407.2">
    <property type="nucleotide sequence ID" value="XM_002942361.5"/>
</dbReference>
<feature type="region of interest" description="Disordered" evidence="9">
    <location>
        <begin position="1"/>
        <end position="85"/>
    </location>
</feature>
<dbReference type="InterPro" id="IPR027417">
    <property type="entry name" value="P-loop_NTPase"/>
</dbReference>
<dbReference type="Bgee" id="ENSXETG00000022941">
    <property type="expression patterns" value="Expressed in testis and 14 other cell types or tissues"/>
</dbReference>
<dbReference type="GO" id="GO:0005524">
    <property type="term" value="F:ATP binding"/>
    <property type="evidence" value="ECO:0007669"/>
    <property type="project" value="UniProtKB-KW"/>
</dbReference>
<accession>A0A6I8RK82</accession>
<dbReference type="Pfam" id="PF05192">
    <property type="entry name" value="MutS_III"/>
    <property type="match status" value="1"/>
</dbReference>
<dbReference type="AlphaFoldDB" id="A0A6I8RK82"/>
<dbReference type="FunFam" id="3.40.50.300:FF:000870">
    <property type="entry name" value="MutS protein homolog 4"/>
    <property type="match status" value="1"/>
</dbReference>
<dbReference type="SMART" id="SM00534">
    <property type="entry name" value="MUTSac"/>
    <property type="match status" value="1"/>
</dbReference>
<dbReference type="Pfam" id="PF05188">
    <property type="entry name" value="MutS_II"/>
    <property type="match status" value="1"/>
</dbReference>
<evidence type="ECO:0000313" key="14">
    <source>
        <dbReference type="Xenbase" id="XB-GENE-1014070"/>
    </source>
</evidence>
<dbReference type="NCBIfam" id="NF003810">
    <property type="entry name" value="PRK05399.1"/>
    <property type="match status" value="1"/>
</dbReference>
<dbReference type="OMA" id="INMHAAR"/>
<dbReference type="PROSITE" id="PS00486">
    <property type="entry name" value="DNA_MISMATCH_REPAIR_2"/>
    <property type="match status" value="1"/>
</dbReference>
<feature type="region of interest" description="Disordered" evidence="9">
    <location>
        <begin position="134"/>
        <end position="169"/>
    </location>
</feature>
<dbReference type="GO" id="GO:0005634">
    <property type="term" value="C:nucleus"/>
    <property type="evidence" value="ECO:0000318"/>
    <property type="project" value="GO_Central"/>
</dbReference>
<dbReference type="SUPFAM" id="SSF55271">
    <property type="entry name" value="DNA repair protein MutS, domain I"/>
    <property type="match status" value="1"/>
</dbReference>
<dbReference type="CTD" id="4437"/>
<dbReference type="AGR" id="Xenbase:XB-GENE-1014070"/>
<keyword evidence="4" id="KW-0227">DNA damage</keyword>
<name>A0A6I8RK82_XENTR</name>
<dbReference type="Pfam" id="PF00488">
    <property type="entry name" value="MutS_V"/>
    <property type="match status" value="1"/>
</dbReference>
<evidence type="ECO:0000256" key="4">
    <source>
        <dbReference type="ARBA" id="ARBA00022763"/>
    </source>
</evidence>
<evidence type="ECO:0000256" key="9">
    <source>
        <dbReference type="SAM" id="MobiDB-lite"/>
    </source>
</evidence>
<dbReference type="PANTHER" id="PTHR11361:SF122">
    <property type="entry name" value="DNA MISMATCH REPAIR PROTEIN MSH3"/>
    <property type="match status" value="1"/>
</dbReference>
<dbReference type="FunFam" id="3.30.420.110:FF:000005">
    <property type="entry name" value="DNA mismatch repair protein"/>
    <property type="match status" value="1"/>
</dbReference>
<keyword evidence="12" id="KW-1185">Reference proteome</keyword>
<evidence type="ECO:0000259" key="10">
    <source>
        <dbReference type="PROSITE" id="PS00486"/>
    </source>
</evidence>
<reference evidence="11" key="2">
    <citation type="submission" date="2020-05" db="UniProtKB">
        <authorList>
            <consortium name="Ensembl"/>
        </authorList>
    </citation>
    <scope>IDENTIFICATION</scope>
</reference>
<sequence>MRRLKQGSRQGRGSSQPMISKFFRPKEGDGSQPCTSSAFFPKHSRCNSRDDSPHSEEPTKKRAKSGEGNESIASTSTVRAADPNKPLISSQTLHKLKEFCSETGQSNSNAVFENIPECLQPWSSFKDFAGKQEITPENGGSHSSFGLENVKGRSSSLKNSENPGEMKMPCRRTKSIYTPLEEQYMEIKSHHTDAILCVECGYKYRFFGEDAEIASRELNIYCHMDHNFMTASIPAHRLFVHVRRLVAKGYKVGVVKQTETAALKAAGESKSSLFTRQLTALYTKSTLIGEDVSPLINIDDSLEVECIMADVPSSYLLCIFENIDRTKNKKSADAVFGLVAVQPSTGEVMYDRFHDTKSRTELETRILRLQPVEILLPSDISDCTERLISSLTSASLRDDDRIRIERMDKSHFEYSQAFQLISEFYGQEQHISAGSQKLTEILTFDKSVICSLAATIKYLKEFHLEKILYNSSNFTQMSSKNECLRMNGTTLKNLEILQNQTDLKTKGSLIWVLDHTRTCFGRRKIKQWVTQPLVNTREINARLEAVSEVLLSDSSVFTQVRSHLSKLPDLERGVCSIYHKKCSTQEFFLIVSTLCNISNNMEALIPAIKSQVKSPLLQTIFAEIPQMLEPMHKFLNVLNESAARTGNKTELFKDLTDFPKISARKLEIQEMLLKLEAHLGDIRKILKNPAASYTSVYGQEFLIEVKNSLGSVVPPDWITVSSTKAVSRFHSPFIVENYRHLNQLREKLVLDCNTEWLHFLDKFGENYHSVCKSINHLATADCIFSLAEVAKQDGYCRPAVHDSGSEIIIKNGRHPVIDLLLEEQSQFVPNSTSLMADKERVMIITGPNMGGKSSYIKQVALITIMAQIGSYVPAEAVTVGIVDGIFTRMGAADNIYKGRSTFMDELLDTAEILKNATPRSLVILDELGRGTSTHDGIAIAYSTLEYIIKSVTSLTLFVTHYPSLCELEKAYAEQVGNYHMAFFVDEEEDTDSGAESLQQPQHVTFLYQITQGIAARSYGLNVAKLADIPHSVVTRAACKSKALEELVEMKRKKLKAFQSAWNINSSEELKEWLEIIQ</sequence>
<dbReference type="InterPro" id="IPR007696">
    <property type="entry name" value="DNA_mismatch_repair_MutS_core"/>
</dbReference>
<dbReference type="KEGG" id="xtr:100486354"/>
<dbReference type="GO" id="GO:0006312">
    <property type="term" value="P:mitotic recombination"/>
    <property type="evidence" value="ECO:0000318"/>
    <property type="project" value="GO_Central"/>
</dbReference>
<dbReference type="FunFam" id="1.10.1420.10:FF:000004">
    <property type="entry name" value="DNA mismatch repair protein Msh3"/>
    <property type="match status" value="1"/>
</dbReference>
<dbReference type="Gene3D" id="3.30.420.110">
    <property type="entry name" value="MutS, connector domain"/>
    <property type="match status" value="1"/>
</dbReference>
<protein>
    <recommendedName>
        <fullName evidence="2 8">DNA mismatch repair protein MSH3</fullName>
    </recommendedName>
    <alternativeName>
        <fullName evidence="2 8">DNA mismatch repair protein MSH3</fullName>
    </alternativeName>
</protein>